<reference evidence="1" key="1">
    <citation type="journal article" date="2019" name="Sci. Rep.">
        <title>Draft genome of Tanacetum cinerariifolium, the natural source of mosquito coil.</title>
        <authorList>
            <person name="Yamashiro T."/>
            <person name="Shiraishi A."/>
            <person name="Satake H."/>
            <person name="Nakayama K."/>
        </authorList>
    </citation>
    <scope>NUCLEOTIDE SEQUENCE</scope>
</reference>
<dbReference type="AlphaFoldDB" id="A0A699IM22"/>
<evidence type="ECO:0000313" key="1">
    <source>
        <dbReference type="EMBL" id="GEZ74165.1"/>
    </source>
</evidence>
<protein>
    <submittedName>
        <fullName evidence="1">Uncharacterized protein</fullName>
    </submittedName>
</protein>
<name>A0A699IM22_TANCI</name>
<dbReference type="Pfam" id="PF02992">
    <property type="entry name" value="Transposase_21"/>
    <property type="match status" value="2"/>
</dbReference>
<dbReference type="PANTHER" id="PTHR10775">
    <property type="entry name" value="OS08G0208400 PROTEIN"/>
    <property type="match status" value="1"/>
</dbReference>
<accession>A0A699IM22</accession>
<sequence>MEVDDFISELRHRGSGGMMCQGVRKEIQMKGVIGDPIHFDTLGDMQGFVKMLVSIVTRNSMKSARILNLLKHVILKSKVHCLNSNLGNWSTMTIQRWLAEFLHSPKDACPNDCMLFHGDDKFLDSCSICEASRYKKFNNDNQDDDDNLILKRKILAKQVDDGLMKHHADSPAWNMFNKKYPEFGCESRNVRLGLASDGFNPFRTMTISHTLGDKIDVYLQLLIDELKDLWRDGVSTYDASSKRHQRWLKENNKLRRDKAAFNGEPEWDP</sequence>
<dbReference type="PANTHER" id="PTHR10775:SF182">
    <property type="entry name" value="TRANSPOSON, EN_SPM-LIKE, TRANSPOSASE-ASSOCIATED DOMAIN PROTEIN-RELATED"/>
    <property type="match status" value="1"/>
</dbReference>
<gene>
    <name evidence="1" type="ORF">Tci_546138</name>
</gene>
<proteinExistence type="predicted"/>
<comment type="caution">
    <text evidence="1">The sequence shown here is derived from an EMBL/GenBank/DDBJ whole genome shotgun (WGS) entry which is preliminary data.</text>
</comment>
<dbReference type="EMBL" id="BKCJ010317432">
    <property type="protein sequence ID" value="GEZ74165.1"/>
    <property type="molecule type" value="Genomic_DNA"/>
</dbReference>
<dbReference type="InterPro" id="IPR004242">
    <property type="entry name" value="Transposase_21"/>
</dbReference>
<organism evidence="1">
    <name type="scientific">Tanacetum cinerariifolium</name>
    <name type="common">Dalmatian daisy</name>
    <name type="synonym">Chrysanthemum cinerariifolium</name>
    <dbReference type="NCBI Taxonomy" id="118510"/>
    <lineage>
        <taxon>Eukaryota</taxon>
        <taxon>Viridiplantae</taxon>
        <taxon>Streptophyta</taxon>
        <taxon>Embryophyta</taxon>
        <taxon>Tracheophyta</taxon>
        <taxon>Spermatophyta</taxon>
        <taxon>Magnoliopsida</taxon>
        <taxon>eudicotyledons</taxon>
        <taxon>Gunneridae</taxon>
        <taxon>Pentapetalae</taxon>
        <taxon>asterids</taxon>
        <taxon>campanulids</taxon>
        <taxon>Asterales</taxon>
        <taxon>Asteraceae</taxon>
        <taxon>Asteroideae</taxon>
        <taxon>Anthemideae</taxon>
        <taxon>Anthemidinae</taxon>
        <taxon>Tanacetum</taxon>
    </lineage>
</organism>